<dbReference type="GO" id="GO:0046872">
    <property type="term" value="F:metal ion binding"/>
    <property type="evidence" value="ECO:0007669"/>
    <property type="project" value="UniProtKB-KW"/>
</dbReference>
<evidence type="ECO:0000256" key="10">
    <source>
        <dbReference type="ARBA" id="ARBA00023180"/>
    </source>
</evidence>
<gene>
    <name evidence="16" type="ORF">Nepgr_015306</name>
</gene>
<dbReference type="InterPro" id="IPR029052">
    <property type="entry name" value="Metallo-depent_PP-like"/>
</dbReference>
<dbReference type="FunFam" id="2.60.40.380:FF:000001">
    <property type="entry name" value="Fe(3+)-Zn(2+) purple acid phosphatase"/>
    <property type="match status" value="1"/>
</dbReference>
<keyword evidence="10" id="KW-0325">Glycoprotein</keyword>
<feature type="domain" description="Calcineurin-like phosphoesterase" evidence="13">
    <location>
        <begin position="220"/>
        <end position="418"/>
    </location>
</feature>
<dbReference type="PANTHER" id="PTHR22953:SF86">
    <property type="entry name" value="PURPLE ACID PHOSPHATASE 10"/>
    <property type="match status" value="1"/>
</dbReference>
<organism evidence="16 17">
    <name type="scientific">Nepenthes gracilis</name>
    <name type="common">Slender pitcher plant</name>
    <dbReference type="NCBI Taxonomy" id="150966"/>
    <lineage>
        <taxon>Eukaryota</taxon>
        <taxon>Viridiplantae</taxon>
        <taxon>Streptophyta</taxon>
        <taxon>Embryophyta</taxon>
        <taxon>Tracheophyta</taxon>
        <taxon>Spermatophyta</taxon>
        <taxon>Magnoliopsida</taxon>
        <taxon>eudicotyledons</taxon>
        <taxon>Gunneridae</taxon>
        <taxon>Pentapetalae</taxon>
        <taxon>Caryophyllales</taxon>
        <taxon>Nepenthaceae</taxon>
        <taxon>Nepenthes</taxon>
    </lineage>
</organism>
<evidence type="ECO:0000256" key="1">
    <source>
        <dbReference type="ARBA" id="ARBA00000032"/>
    </source>
</evidence>
<evidence type="ECO:0000259" key="13">
    <source>
        <dbReference type="Pfam" id="PF00149"/>
    </source>
</evidence>
<dbReference type="Pfam" id="PF14008">
    <property type="entry name" value="Metallophos_C"/>
    <property type="match status" value="1"/>
</dbReference>
<keyword evidence="17" id="KW-1185">Reference proteome</keyword>
<protein>
    <recommendedName>
        <fullName evidence="11">Purple acid phosphatase</fullName>
        <ecNumber evidence="11">3.1.3.2</ecNumber>
    </recommendedName>
</protein>
<dbReference type="InterPro" id="IPR004843">
    <property type="entry name" value="Calcineurin-like_PHP"/>
</dbReference>
<comment type="cofactor">
    <cofactor evidence="3">
        <name>Fe cation</name>
        <dbReference type="ChEBI" id="CHEBI:24875"/>
    </cofactor>
</comment>
<keyword evidence="8" id="KW-0862">Zinc</keyword>
<dbReference type="InterPro" id="IPR015914">
    <property type="entry name" value="PAPs_N"/>
</dbReference>
<comment type="similarity">
    <text evidence="4 11">Belongs to the metallophosphoesterase superfamily. Purple acid phosphatase family.</text>
</comment>
<evidence type="ECO:0000256" key="6">
    <source>
        <dbReference type="ARBA" id="ARBA00022729"/>
    </source>
</evidence>
<accession>A0AAD3SMN8</accession>
<dbReference type="Gene3D" id="3.60.21.10">
    <property type="match status" value="1"/>
</dbReference>
<feature type="domain" description="Purple acid phosphatase C-terminal" evidence="14">
    <location>
        <begin position="444"/>
        <end position="503"/>
    </location>
</feature>
<dbReference type="Pfam" id="PF16656">
    <property type="entry name" value="Pur_ac_phosph_N"/>
    <property type="match status" value="1"/>
</dbReference>
<dbReference type="FunFam" id="3.60.21.10:FF:000034">
    <property type="entry name" value="Fe(3+)-Zn(2+) purple acid phosphatase"/>
    <property type="match status" value="1"/>
</dbReference>
<evidence type="ECO:0000259" key="14">
    <source>
        <dbReference type="Pfam" id="PF14008"/>
    </source>
</evidence>
<keyword evidence="12" id="KW-0472">Membrane</keyword>
<name>A0AAD3SMN8_NEPGR</name>
<keyword evidence="6" id="KW-0732">Signal</keyword>
<dbReference type="EC" id="3.1.3.2" evidence="11"/>
<keyword evidence="12" id="KW-1133">Transmembrane helix</keyword>
<dbReference type="SUPFAM" id="SSF49363">
    <property type="entry name" value="Purple acid phosphatase, N-terminal domain"/>
    <property type="match status" value="1"/>
</dbReference>
<comment type="cofactor">
    <cofactor evidence="2">
        <name>Zn(2+)</name>
        <dbReference type="ChEBI" id="CHEBI:29105"/>
    </cofactor>
</comment>
<dbReference type="Proteomes" id="UP001279734">
    <property type="component" value="Unassembled WGS sequence"/>
</dbReference>
<dbReference type="InterPro" id="IPR041792">
    <property type="entry name" value="MPP_PAP"/>
</dbReference>
<evidence type="ECO:0000256" key="5">
    <source>
        <dbReference type="ARBA" id="ARBA00022723"/>
    </source>
</evidence>
<evidence type="ECO:0000313" key="17">
    <source>
        <dbReference type="Proteomes" id="UP001279734"/>
    </source>
</evidence>
<dbReference type="InterPro" id="IPR025733">
    <property type="entry name" value="PAPs_C"/>
</dbReference>
<evidence type="ECO:0000256" key="3">
    <source>
        <dbReference type="ARBA" id="ARBA00001962"/>
    </source>
</evidence>
<sequence length="527" mass="60514">MSSLLTHCLRLSSLLFPKMEGELGKFLLSNLCPSKRSFENYIDNWKKMAAGKGLLSCFCSCSYTVAAAAAVLSLILNVAVVCNGGLTSRYVRRLEESVDMPLDADAFRLPPGKNAPQQVHITQGDHEGKAVIVSWVTPDTEGSKKVVYWTDDGKHKEKRKAESHVTRYKYYNYTSGYIHHCTIKHLEYNTKYYYEVGRGTSARTFWFTTPPEVGPDVPYTFGLIGDLGQTYDSNSTLTHYQMNPVKGKTLLYVGDLSYADDHPFHDNVRWDTWGRFVERSAAYQPWIWTAGNHEIDFAPELGENKPFKPFSHRYHTPYEASDSTAPFWYSIKRASAYIIVLSSYSAYATYTPQYQWLEAELPKVNRSETPWLIVLMHSPWYNSNYYHYMEGETMRVLYEPWFVKYKVDVVFAGHVHAYERSERVANTAYNITNKLCSPIKDLSAPVYITIGDGGNIEGLAKNFTEPQPSYSAYREASFGHAVLDIKNRTHAYYSWHRNQDGYAVESDKMWFFNRYWHPVDDSTIADS</sequence>
<dbReference type="Gene3D" id="2.60.40.380">
    <property type="entry name" value="Purple acid phosphatase-like, N-terminal"/>
    <property type="match status" value="1"/>
</dbReference>
<evidence type="ECO:0000256" key="8">
    <source>
        <dbReference type="ARBA" id="ARBA00022833"/>
    </source>
</evidence>
<evidence type="ECO:0000256" key="9">
    <source>
        <dbReference type="ARBA" id="ARBA00023004"/>
    </source>
</evidence>
<keyword evidence="5" id="KW-0479">Metal-binding</keyword>
<dbReference type="InterPro" id="IPR008963">
    <property type="entry name" value="Purple_acid_Pase-like_N"/>
</dbReference>
<evidence type="ECO:0000256" key="11">
    <source>
        <dbReference type="RuleBase" id="RU361203"/>
    </source>
</evidence>
<keyword evidence="7 11" id="KW-0378">Hydrolase</keyword>
<evidence type="ECO:0000313" key="16">
    <source>
        <dbReference type="EMBL" id="GMH13465.1"/>
    </source>
</evidence>
<comment type="caution">
    <text evidence="16">The sequence shown here is derived from an EMBL/GenBank/DDBJ whole genome shotgun (WGS) entry which is preliminary data.</text>
</comment>
<comment type="catalytic activity">
    <reaction evidence="1 11">
        <text>a phosphate monoester + H2O = an alcohol + phosphate</text>
        <dbReference type="Rhea" id="RHEA:15017"/>
        <dbReference type="ChEBI" id="CHEBI:15377"/>
        <dbReference type="ChEBI" id="CHEBI:30879"/>
        <dbReference type="ChEBI" id="CHEBI:43474"/>
        <dbReference type="ChEBI" id="CHEBI:67140"/>
        <dbReference type="EC" id="3.1.3.2"/>
    </reaction>
</comment>
<feature type="transmembrane region" description="Helical" evidence="12">
    <location>
        <begin position="54"/>
        <end position="80"/>
    </location>
</feature>
<evidence type="ECO:0000256" key="4">
    <source>
        <dbReference type="ARBA" id="ARBA00008723"/>
    </source>
</evidence>
<proteinExistence type="inferred from homology"/>
<dbReference type="PANTHER" id="PTHR22953">
    <property type="entry name" value="ACID PHOSPHATASE RELATED"/>
    <property type="match status" value="1"/>
</dbReference>
<dbReference type="CDD" id="cd00839">
    <property type="entry name" value="MPP_PAPs"/>
    <property type="match status" value="1"/>
</dbReference>
<dbReference type="GO" id="GO:0003993">
    <property type="term" value="F:acid phosphatase activity"/>
    <property type="evidence" value="ECO:0007669"/>
    <property type="project" value="UniProtKB-EC"/>
</dbReference>
<dbReference type="Pfam" id="PF00149">
    <property type="entry name" value="Metallophos"/>
    <property type="match status" value="1"/>
</dbReference>
<evidence type="ECO:0000256" key="7">
    <source>
        <dbReference type="ARBA" id="ARBA00022801"/>
    </source>
</evidence>
<reference evidence="16" key="1">
    <citation type="submission" date="2023-05" db="EMBL/GenBank/DDBJ databases">
        <title>Nepenthes gracilis genome sequencing.</title>
        <authorList>
            <person name="Fukushima K."/>
        </authorList>
    </citation>
    <scope>NUCLEOTIDE SEQUENCE</scope>
    <source>
        <strain evidence="16">SING2019-196</strain>
    </source>
</reference>
<evidence type="ECO:0000259" key="15">
    <source>
        <dbReference type="Pfam" id="PF16656"/>
    </source>
</evidence>
<keyword evidence="12" id="KW-0812">Transmembrane</keyword>
<dbReference type="InterPro" id="IPR039331">
    <property type="entry name" value="PAPs-like"/>
</dbReference>
<keyword evidence="9" id="KW-0408">Iron</keyword>
<evidence type="ECO:0000256" key="2">
    <source>
        <dbReference type="ARBA" id="ARBA00001947"/>
    </source>
</evidence>
<dbReference type="EMBL" id="BSYO01000013">
    <property type="protein sequence ID" value="GMH13465.1"/>
    <property type="molecule type" value="Genomic_DNA"/>
</dbReference>
<dbReference type="SUPFAM" id="SSF56300">
    <property type="entry name" value="Metallo-dependent phosphatases"/>
    <property type="match status" value="1"/>
</dbReference>
<feature type="domain" description="Purple acid phosphatase N-terminal" evidence="15">
    <location>
        <begin position="116"/>
        <end position="209"/>
    </location>
</feature>
<dbReference type="AlphaFoldDB" id="A0AAD3SMN8"/>
<evidence type="ECO:0000256" key="12">
    <source>
        <dbReference type="SAM" id="Phobius"/>
    </source>
</evidence>